<dbReference type="InterPro" id="IPR001750">
    <property type="entry name" value="ND/Mrp_TM"/>
</dbReference>
<feature type="transmembrane region" description="Helical" evidence="10">
    <location>
        <begin position="446"/>
        <end position="469"/>
    </location>
</feature>
<feature type="transmembrane region" description="Helical" evidence="10">
    <location>
        <begin position="565"/>
        <end position="582"/>
    </location>
</feature>
<evidence type="ECO:0000259" key="14">
    <source>
        <dbReference type="Pfam" id="PF20501"/>
    </source>
</evidence>
<dbReference type="PANTHER" id="PTHR43373">
    <property type="entry name" value="NA(+)/H(+) ANTIPORTER SUBUNIT"/>
    <property type="match status" value="1"/>
</dbReference>
<organism evidence="15 16">
    <name type="scientific">Mesonia mobilis</name>
    <dbReference type="NCBI Taxonomy" id="369791"/>
    <lineage>
        <taxon>Bacteria</taxon>
        <taxon>Pseudomonadati</taxon>
        <taxon>Bacteroidota</taxon>
        <taxon>Flavobacteriia</taxon>
        <taxon>Flavobacteriales</taxon>
        <taxon>Flavobacteriaceae</taxon>
        <taxon>Mesonia</taxon>
    </lineage>
</organism>
<feature type="transmembrane region" description="Helical" evidence="10">
    <location>
        <begin position="268"/>
        <end position="290"/>
    </location>
</feature>
<accession>A0ABQ3BS65</accession>
<evidence type="ECO:0000259" key="13">
    <source>
        <dbReference type="Pfam" id="PF13244"/>
    </source>
</evidence>
<feature type="transmembrane region" description="Helical" evidence="10">
    <location>
        <begin position="648"/>
        <end position="666"/>
    </location>
</feature>
<evidence type="ECO:0000259" key="11">
    <source>
        <dbReference type="Pfam" id="PF00361"/>
    </source>
</evidence>
<evidence type="ECO:0000256" key="4">
    <source>
        <dbReference type="ARBA" id="ARBA00022475"/>
    </source>
</evidence>
<dbReference type="RefSeq" id="WP_027885057.1">
    <property type="nucleotide sequence ID" value="NZ_BMWY01000004.1"/>
</dbReference>
<feature type="transmembrane region" description="Helical" evidence="10">
    <location>
        <begin position="321"/>
        <end position="342"/>
    </location>
</feature>
<feature type="domain" description="NADH:quinone oxidoreductase/Mrp antiporter transmembrane" evidence="11">
    <location>
        <begin position="125"/>
        <end position="409"/>
    </location>
</feature>
<feature type="domain" description="NADH-Ubiquinone oxidoreductase (complex I) chain 5 N-terminal" evidence="12">
    <location>
        <begin position="62"/>
        <end position="109"/>
    </location>
</feature>
<gene>
    <name evidence="15" type="primary">mrpA</name>
    <name evidence="15" type="ORF">GCM10008088_15940</name>
</gene>
<keyword evidence="8 10" id="KW-0472">Membrane</keyword>
<feature type="transmembrane region" description="Helical" evidence="10">
    <location>
        <begin position="297"/>
        <end position="315"/>
    </location>
</feature>
<dbReference type="InterPro" id="IPR025383">
    <property type="entry name" value="MrpA_C/MbhD"/>
</dbReference>
<evidence type="ECO:0000256" key="8">
    <source>
        <dbReference type="ARBA" id="ARBA00023136"/>
    </source>
</evidence>
<keyword evidence="2" id="KW-0813">Transport</keyword>
<dbReference type="InterPro" id="IPR046806">
    <property type="entry name" value="MrpA_C/MbhE"/>
</dbReference>
<evidence type="ECO:0000256" key="9">
    <source>
        <dbReference type="RuleBase" id="RU000320"/>
    </source>
</evidence>
<evidence type="ECO:0000256" key="7">
    <source>
        <dbReference type="ARBA" id="ARBA00023065"/>
    </source>
</evidence>
<evidence type="ECO:0000256" key="6">
    <source>
        <dbReference type="ARBA" id="ARBA00022989"/>
    </source>
</evidence>
<feature type="transmembrane region" description="Helical" evidence="10">
    <location>
        <begin position="622"/>
        <end position="642"/>
    </location>
</feature>
<reference evidence="16" key="1">
    <citation type="journal article" date="2019" name="Int. J. Syst. Evol. Microbiol.">
        <title>The Global Catalogue of Microorganisms (GCM) 10K type strain sequencing project: providing services to taxonomists for standard genome sequencing and annotation.</title>
        <authorList>
            <consortium name="The Broad Institute Genomics Platform"/>
            <consortium name="The Broad Institute Genome Sequencing Center for Infectious Disease"/>
            <person name="Wu L."/>
            <person name="Ma J."/>
        </authorList>
    </citation>
    <scope>NUCLEOTIDE SEQUENCE [LARGE SCALE GENOMIC DNA]</scope>
    <source>
        <strain evidence="16">KCTC 12708</strain>
    </source>
</reference>
<dbReference type="InterPro" id="IPR050616">
    <property type="entry name" value="CPA3_Na-H_Antiporter_A"/>
</dbReference>
<feature type="transmembrane region" description="Helical" evidence="10">
    <location>
        <begin position="745"/>
        <end position="763"/>
    </location>
</feature>
<keyword evidence="4" id="KW-1003">Cell membrane</keyword>
<protein>
    <submittedName>
        <fullName evidence="15">Na(+)/H(+) antiporter subunit A</fullName>
    </submittedName>
</protein>
<dbReference type="Pfam" id="PF13244">
    <property type="entry name" value="MbhD"/>
    <property type="match status" value="1"/>
</dbReference>
<proteinExistence type="predicted"/>
<feature type="transmembrane region" description="Helical" evidence="10">
    <location>
        <begin position="205"/>
        <end position="229"/>
    </location>
</feature>
<evidence type="ECO:0000256" key="5">
    <source>
        <dbReference type="ARBA" id="ARBA00022692"/>
    </source>
</evidence>
<dbReference type="GeneID" id="94369258"/>
<keyword evidence="16" id="KW-1185">Reference proteome</keyword>
<dbReference type="InterPro" id="IPR001516">
    <property type="entry name" value="Proton_antipo_N"/>
</dbReference>
<dbReference type="Pfam" id="PF00361">
    <property type="entry name" value="Proton_antipo_M"/>
    <property type="match status" value="1"/>
</dbReference>
<sequence length="771" mass="84834">MLIAILTGFLFAILLFFGGKKLVNHKLALLPTLIPLGLFVYFVRFIGEVSNKEFIHKTYEWIPSLGVNLSFTLDGLSLLFSLLITGIGTLVFAYTSSYLKGHEYLDRFYGYLSIFMGAMLGLVLSDNLISLFVFWELTSISSFFLIGFNNTSEASRKSALTALGITGIGGLLLLGGGIVLGNISGTYSITEMLAQKDFIQGHEHYILAACLIFGAAFTKSAQFPFHFWLPGAMKAPTPVSTYLHSATMVKAGVYLLFRMSPLMGSTSFWNNTLLIVGLITMVYSAFHSIFRTDMKGILAYTTISALGILVFLIGLGAHESYLAAAVFIIVHALYKATFFMMTGVVDHQAKTRNVTELSGLRKVMLPVAIAGLLAAISNAGIPPSVGFIGKDLIYEGTFHFEHSAILLTAFAILTNVFISYAGYVAGIKPFIGKLPEKFEKVKFPSFFLWFPPVLLGTLGFIIGLFPVLIEKSLVKPILWSIGEDAAEVHLKLWHGITPILGLSLLTIASGIILYFVLKPSAKKEAFITKFEALSPKSILENFNRAFSKFSVLWTRIFQNGYLRNYVSVIILFLIALMGYTLVDGTTYKIDYASFARLTVYEVVILTILILAIGLIVFAKSRLAAVVATGIMGYSICLLFVFYSAPDLAMTQFAIDTLTVILFVLVLYKLPKYLKLSDYKMRIRDGILSIAFGGLISILALEVLAQPVNSEISDFYAKNSYLLAHGKNVVNVILVDFRGADTMVEISVLAISAIGVFGLLKLRLKSVERYQK</sequence>
<feature type="transmembrane region" description="Helical" evidence="10">
    <location>
        <begin position="131"/>
        <end position="148"/>
    </location>
</feature>
<dbReference type="Pfam" id="PF20501">
    <property type="entry name" value="MbhE"/>
    <property type="match status" value="1"/>
</dbReference>
<evidence type="ECO:0000313" key="15">
    <source>
        <dbReference type="EMBL" id="GGZ55186.1"/>
    </source>
</evidence>
<feature type="transmembrane region" description="Helical" evidence="10">
    <location>
        <begin position="160"/>
        <end position="184"/>
    </location>
</feature>
<keyword evidence="7" id="KW-0406">Ion transport</keyword>
<feature type="transmembrane region" description="Helical" evidence="10">
    <location>
        <begin position="405"/>
        <end position="425"/>
    </location>
</feature>
<feature type="transmembrane region" description="Helical" evidence="10">
    <location>
        <begin position="496"/>
        <end position="517"/>
    </location>
</feature>
<evidence type="ECO:0000256" key="3">
    <source>
        <dbReference type="ARBA" id="ARBA00022449"/>
    </source>
</evidence>
<feature type="transmembrane region" description="Helical" evidence="10">
    <location>
        <begin position="686"/>
        <end position="704"/>
    </location>
</feature>
<dbReference type="Pfam" id="PF00662">
    <property type="entry name" value="Proton_antipo_N"/>
    <property type="match status" value="1"/>
</dbReference>
<comment type="caution">
    <text evidence="15">The sequence shown here is derived from an EMBL/GenBank/DDBJ whole genome shotgun (WGS) entry which is preliminary data.</text>
</comment>
<dbReference type="PANTHER" id="PTHR43373:SF1">
    <property type="entry name" value="NA(+)_H(+) ANTIPORTER SUBUNIT A"/>
    <property type="match status" value="1"/>
</dbReference>
<evidence type="ECO:0000259" key="12">
    <source>
        <dbReference type="Pfam" id="PF00662"/>
    </source>
</evidence>
<keyword evidence="6 10" id="KW-1133">Transmembrane helix</keyword>
<evidence type="ECO:0000256" key="2">
    <source>
        <dbReference type="ARBA" id="ARBA00022448"/>
    </source>
</evidence>
<feature type="transmembrane region" description="Helical" evidence="10">
    <location>
        <begin position="594"/>
        <end position="617"/>
    </location>
</feature>
<feature type="transmembrane region" description="Helical" evidence="10">
    <location>
        <begin position="363"/>
        <end position="385"/>
    </location>
</feature>
<keyword evidence="5 9" id="KW-0812">Transmembrane</keyword>
<feature type="transmembrane region" description="Helical" evidence="10">
    <location>
        <begin position="108"/>
        <end position="124"/>
    </location>
</feature>
<dbReference type="PRINTS" id="PR01434">
    <property type="entry name" value="NADHDHGNASE5"/>
</dbReference>
<name>A0ABQ3BS65_9FLAO</name>
<dbReference type="Proteomes" id="UP000615593">
    <property type="component" value="Unassembled WGS sequence"/>
</dbReference>
<dbReference type="EMBL" id="BMWY01000004">
    <property type="protein sequence ID" value="GGZ55186.1"/>
    <property type="molecule type" value="Genomic_DNA"/>
</dbReference>
<evidence type="ECO:0000256" key="1">
    <source>
        <dbReference type="ARBA" id="ARBA00004651"/>
    </source>
</evidence>
<keyword evidence="3" id="KW-0050">Antiport</keyword>
<dbReference type="NCBIfam" id="NF009287">
    <property type="entry name" value="PRK12647.1"/>
    <property type="match status" value="1"/>
</dbReference>
<evidence type="ECO:0000313" key="16">
    <source>
        <dbReference type="Proteomes" id="UP000615593"/>
    </source>
</evidence>
<feature type="domain" description="MrpA C-terminal/MbhD" evidence="13">
    <location>
        <begin position="607"/>
        <end position="671"/>
    </location>
</feature>
<feature type="domain" description="MrpA C-terminal/MbhE" evidence="14">
    <location>
        <begin position="681"/>
        <end position="760"/>
    </location>
</feature>
<feature type="transmembrane region" description="Helical" evidence="10">
    <location>
        <begin position="76"/>
        <end position="96"/>
    </location>
</feature>
<comment type="subcellular location">
    <subcellularLocation>
        <location evidence="1">Cell membrane</location>
        <topology evidence="1">Multi-pass membrane protein</topology>
    </subcellularLocation>
    <subcellularLocation>
        <location evidence="9">Membrane</location>
        <topology evidence="9">Multi-pass membrane protein</topology>
    </subcellularLocation>
</comment>
<evidence type="ECO:0000256" key="10">
    <source>
        <dbReference type="SAM" id="Phobius"/>
    </source>
</evidence>
<feature type="transmembrane region" description="Helical" evidence="10">
    <location>
        <begin position="28"/>
        <end position="47"/>
    </location>
</feature>